<dbReference type="Proteomes" id="UP000268329">
    <property type="component" value="Chromosome"/>
</dbReference>
<reference evidence="2 3" key="1">
    <citation type="submission" date="2018-10" db="EMBL/GenBank/DDBJ databases">
        <title>The genome of Streptomyces dangxiongensis Z022.</title>
        <authorList>
            <person name="Zhang B."/>
        </authorList>
    </citation>
    <scope>NUCLEOTIDE SEQUENCE [LARGE SCALE GENOMIC DNA]</scope>
    <source>
        <strain evidence="2 3">Z022</strain>
    </source>
</reference>
<dbReference type="AlphaFoldDB" id="A0A3G2J921"/>
<dbReference type="KEGG" id="sdd:D9753_07525"/>
<name>A0A3G2J921_9ACTN</name>
<dbReference type="RefSeq" id="WP_121786294.1">
    <property type="nucleotide sequence ID" value="NZ_CP033073.1"/>
</dbReference>
<keyword evidence="3" id="KW-1185">Reference proteome</keyword>
<protein>
    <submittedName>
        <fullName evidence="2">Uncharacterized protein</fullName>
    </submittedName>
</protein>
<gene>
    <name evidence="2" type="ORF">D9753_07525</name>
</gene>
<sequence length="107" mass="11402">MSTYHFGPDHGPAGPGDRGRNRTPYATPDLPALMNVADRFTEALRAEYPRLVTNGEVVQRELAQSAQDGLPPNRGRIRTALENVAIGAAAGTASLTFTQQLTDALGL</sequence>
<feature type="region of interest" description="Disordered" evidence="1">
    <location>
        <begin position="1"/>
        <end position="29"/>
    </location>
</feature>
<dbReference type="OrthoDB" id="4325673at2"/>
<dbReference type="EMBL" id="CP033073">
    <property type="protein sequence ID" value="AYN38790.1"/>
    <property type="molecule type" value="Genomic_DNA"/>
</dbReference>
<proteinExistence type="predicted"/>
<evidence type="ECO:0000313" key="3">
    <source>
        <dbReference type="Proteomes" id="UP000268329"/>
    </source>
</evidence>
<evidence type="ECO:0000313" key="2">
    <source>
        <dbReference type="EMBL" id="AYN38790.1"/>
    </source>
</evidence>
<evidence type="ECO:0000256" key="1">
    <source>
        <dbReference type="SAM" id="MobiDB-lite"/>
    </source>
</evidence>
<accession>A0A3G2J921</accession>
<organism evidence="2 3">
    <name type="scientific">Streptomyces dangxiongensis</name>
    <dbReference type="NCBI Taxonomy" id="1442032"/>
    <lineage>
        <taxon>Bacteria</taxon>
        <taxon>Bacillati</taxon>
        <taxon>Actinomycetota</taxon>
        <taxon>Actinomycetes</taxon>
        <taxon>Kitasatosporales</taxon>
        <taxon>Streptomycetaceae</taxon>
        <taxon>Streptomyces</taxon>
    </lineage>
</organism>